<dbReference type="GeneID" id="54351822"/>
<evidence type="ECO:0000313" key="3">
    <source>
        <dbReference type="Proteomes" id="UP000800082"/>
    </source>
</evidence>
<sequence length="187" mass="19557">MIFTIAAWALACFLSTTIALPATPDINPRACVNHLSNPSFETGSLDPWLPIVESAWSPNRGVVPGPTPNGSGKYYYYAQAISTVEATLTMSQSGIMLPVGSTADCYTWVAGRRSENVTKVTVFLDGVICGTDELKVGDTSWKRVGSKVKVAGGVPGMGSAMAVVATSKSAGDDGWDISIDDMGVVSC</sequence>
<dbReference type="Proteomes" id="UP000800082">
    <property type="component" value="Unassembled WGS sequence"/>
</dbReference>
<dbReference type="RefSeq" id="XP_033443857.1">
    <property type="nucleotide sequence ID" value="XM_033594154.1"/>
</dbReference>
<keyword evidence="3" id="KW-1185">Reference proteome</keyword>
<reference evidence="2" key="1">
    <citation type="journal article" date="2020" name="Stud. Mycol.">
        <title>101 Dothideomycetes genomes: a test case for predicting lifestyles and emergence of pathogens.</title>
        <authorList>
            <person name="Haridas S."/>
            <person name="Albert R."/>
            <person name="Binder M."/>
            <person name="Bloem J."/>
            <person name="Labutti K."/>
            <person name="Salamov A."/>
            <person name="Andreopoulos B."/>
            <person name="Baker S."/>
            <person name="Barry K."/>
            <person name="Bills G."/>
            <person name="Bluhm B."/>
            <person name="Cannon C."/>
            <person name="Castanera R."/>
            <person name="Culley D."/>
            <person name="Daum C."/>
            <person name="Ezra D."/>
            <person name="Gonzalez J."/>
            <person name="Henrissat B."/>
            <person name="Kuo A."/>
            <person name="Liang C."/>
            <person name="Lipzen A."/>
            <person name="Lutzoni F."/>
            <person name="Magnuson J."/>
            <person name="Mondo S."/>
            <person name="Nolan M."/>
            <person name="Ohm R."/>
            <person name="Pangilinan J."/>
            <person name="Park H.-J."/>
            <person name="Ramirez L."/>
            <person name="Alfaro M."/>
            <person name="Sun H."/>
            <person name="Tritt A."/>
            <person name="Yoshinaga Y."/>
            <person name="Zwiers L.-H."/>
            <person name="Turgeon B."/>
            <person name="Goodwin S."/>
            <person name="Spatafora J."/>
            <person name="Crous P."/>
            <person name="Grigoriev I."/>
        </authorList>
    </citation>
    <scope>NUCLEOTIDE SEQUENCE</scope>
    <source>
        <strain evidence="2">CBS 183.55</strain>
    </source>
</reference>
<evidence type="ECO:0000256" key="1">
    <source>
        <dbReference type="SAM" id="SignalP"/>
    </source>
</evidence>
<proteinExistence type="predicted"/>
<dbReference type="OrthoDB" id="3769880at2759"/>
<feature type="chain" id="PRO_5025665277" evidence="1">
    <location>
        <begin position="20"/>
        <end position="187"/>
    </location>
</feature>
<name>A0A6A5R9C1_9PLEO</name>
<keyword evidence="1" id="KW-0732">Signal</keyword>
<organism evidence="2 3">
    <name type="scientific">Didymella exigua CBS 183.55</name>
    <dbReference type="NCBI Taxonomy" id="1150837"/>
    <lineage>
        <taxon>Eukaryota</taxon>
        <taxon>Fungi</taxon>
        <taxon>Dikarya</taxon>
        <taxon>Ascomycota</taxon>
        <taxon>Pezizomycotina</taxon>
        <taxon>Dothideomycetes</taxon>
        <taxon>Pleosporomycetidae</taxon>
        <taxon>Pleosporales</taxon>
        <taxon>Pleosporineae</taxon>
        <taxon>Didymellaceae</taxon>
        <taxon>Didymella</taxon>
    </lineage>
</organism>
<dbReference type="EMBL" id="ML979003">
    <property type="protein sequence ID" value="KAF1923604.1"/>
    <property type="molecule type" value="Genomic_DNA"/>
</dbReference>
<protein>
    <submittedName>
        <fullName evidence="2">Uncharacterized protein</fullName>
    </submittedName>
</protein>
<evidence type="ECO:0000313" key="2">
    <source>
        <dbReference type="EMBL" id="KAF1923604.1"/>
    </source>
</evidence>
<dbReference type="Gene3D" id="2.60.120.260">
    <property type="entry name" value="Galactose-binding domain-like"/>
    <property type="match status" value="1"/>
</dbReference>
<dbReference type="AlphaFoldDB" id="A0A6A5R9C1"/>
<feature type="signal peptide" evidence="1">
    <location>
        <begin position="1"/>
        <end position="19"/>
    </location>
</feature>
<gene>
    <name evidence="2" type="ORF">M421DRAFT_425664</name>
</gene>
<accession>A0A6A5R9C1</accession>